<dbReference type="Gene3D" id="3.40.50.10110">
    <property type="entry name" value="DNA polymerase III subunit chi"/>
    <property type="match status" value="1"/>
</dbReference>
<name>A0A7X5UZJ2_9SPHN</name>
<dbReference type="GO" id="GO:0003677">
    <property type="term" value="F:DNA binding"/>
    <property type="evidence" value="ECO:0007669"/>
    <property type="project" value="InterPro"/>
</dbReference>
<dbReference type="SUPFAM" id="SSF102400">
    <property type="entry name" value="DNA polymerase III chi subunit"/>
    <property type="match status" value="1"/>
</dbReference>
<dbReference type="Proteomes" id="UP000564677">
    <property type="component" value="Unassembled WGS sequence"/>
</dbReference>
<dbReference type="GO" id="GO:0006260">
    <property type="term" value="P:DNA replication"/>
    <property type="evidence" value="ECO:0007669"/>
    <property type="project" value="InterPro"/>
</dbReference>
<dbReference type="Pfam" id="PF04364">
    <property type="entry name" value="DNA_pol3_chi"/>
    <property type="match status" value="1"/>
</dbReference>
<comment type="caution">
    <text evidence="1">The sequence shown here is derived from an EMBL/GenBank/DDBJ whole genome shotgun (WGS) entry which is preliminary data.</text>
</comment>
<dbReference type="PANTHER" id="PTHR38767:SF1">
    <property type="entry name" value="DNA POLYMERASE III SUBUNIT CHI"/>
    <property type="match status" value="1"/>
</dbReference>
<gene>
    <name evidence="1" type="ORF">FHR20_001403</name>
</gene>
<dbReference type="AlphaFoldDB" id="A0A7X5UZJ2"/>
<sequence>MQVDFYHLTQLPLERALPRIAERVIESGGRLLIVAAEASQRARLDQLLWTYAPESFLPHGQAGGPDDDRQPVLIAAEAGAPANGARNVALADGMWREEALGFDRAFHFFDEERIAEARIAWKALADREGVERNYWKQNAEGRWEKAA</sequence>
<keyword evidence="1" id="KW-0548">Nucleotidyltransferase</keyword>
<dbReference type="GO" id="GO:0003887">
    <property type="term" value="F:DNA-directed DNA polymerase activity"/>
    <property type="evidence" value="ECO:0007669"/>
    <property type="project" value="UniProtKB-EC"/>
</dbReference>
<reference evidence="1 2" key="1">
    <citation type="submission" date="2020-03" db="EMBL/GenBank/DDBJ databases">
        <title>Genomic Encyclopedia of Type Strains, Phase IV (KMG-IV): sequencing the most valuable type-strain genomes for metagenomic binning, comparative biology and taxonomic classification.</title>
        <authorList>
            <person name="Goeker M."/>
        </authorList>
    </citation>
    <scope>NUCLEOTIDE SEQUENCE [LARGE SCALE GENOMIC DNA]</scope>
    <source>
        <strain evidence="1 2">DSM 4733</strain>
    </source>
</reference>
<dbReference type="EMBL" id="JAASQV010000001">
    <property type="protein sequence ID" value="NIJ64472.1"/>
    <property type="molecule type" value="Genomic_DNA"/>
</dbReference>
<dbReference type="RefSeq" id="WP_167298820.1">
    <property type="nucleotide sequence ID" value="NZ_JAASQV010000001.1"/>
</dbReference>
<dbReference type="GO" id="GO:0032298">
    <property type="term" value="P:positive regulation of DNA-templated DNA replication initiation"/>
    <property type="evidence" value="ECO:0007669"/>
    <property type="project" value="TreeGrafter"/>
</dbReference>
<protein>
    <submittedName>
        <fullName evidence="1">DNA polymerase-3 subunit chi</fullName>
        <ecNumber evidence="1">2.7.7.7</ecNumber>
    </submittedName>
</protein>
<dbReference type="PANTHER" id="PTHR38767">
    <property type="entry name" value="DNA POLYMERASE III SUBUNIT CHI"/>
    <property type="match status" value="1"/>
</dbReference>
<evidence type="ECO:0000313" key="1">
    <source>
        <dbReference type="EMBL" id="NIJ64472.1"/>
    </source>
</evidence>
<keyword evidence="2" id="KW-1185">Reference proteome</keyword>
<organism evidence="1 2">
    <name type="scientific">Sphingomonas leidyi</name>
    <dbReference type="NCBI Taxonomy" id="68569"/>
    <lineage>
        <taxon>Bacteria</taxon>
        <taxon>Pseudomonadati</taxon>
        <taxon>Pseudomonadota</taxon>
        <taxon>Alphaproteobacteria</taxon>
        <taxon>Sphingomonadales</taxon>
        <taxon>Sphingomonadaceae</taxon>
        <taxon>Sphingomonas</taxon>
    </lineage>
</organism>
<dbReference type="NCBIfam" id="NF004347">
    <property type="entry name" value="PRK05728.1-4"/>
    <property type="match status" value="1"/>
</dbReference>
<evidence type="ECO:0000313" key="2">
    <source>
        <dbReference type="Proteomes" id="UP000564677"/>
    </source>
</evidence>
<dbReference type="InterPro" id="IPR036768">
    <property type="entry name" value="PolIII_chi_sf"/>
</dbReference>
<proteinExistence type="predicted"/>
<keyword evidence="1" id="KW-0808">Transferase</keyword>
<accession>A0A7X5UZJ2</accession>
<dbReference type="EC" id="2.7.7.7" evidence="1"/>
<dbReference type="InterPro" id="IPR007459">
    <property type="entry name" value="DNA_pol3_chi"/>
</dbReference>